<keyword evidence="1" id="KW-0812">Transmembrane</keyword>
<evidence type="ECO:0000313" key="3">
    <source>
        <dbReference type="EMBL" id="CBH75024.1"/>
    </source>
</evidence>
<dbReference type="GO" id="GO:0016491">
    <property type="term" value="F:oxidoreductase activity"/>
    <property type="evidence" value="ECO:0007669"/>
    <property type="project" value="InterPro"/>
</dbReference>
<dbReference type="GO" id="GO:0005506">
    <property type="term" value="F:iron ion binding"/>
    <property type="evidence" value="ECO:0007669"/>
    <property type="project" value="InterPro"/>
</dbReference>
<accession>E6PEY8</accession>
<proteinExistence type="predicted"/>
<evidence type="ECO:0000256" key="1">
    <source>
        <dbReference type="SAM" id="Phobius"/>
    </source>
</evidence>
<dbReference type="Pfam" id="PF04116">
    <property type="entry name" value="FA_hydroxylase"/>
    <property type="match status" value="1"/>
</dbReference>
<dbReference type="GO" id="GO:0008610">
    <property type="term" value="P:lipid biosynthetic process"/>
    <property type="evidence" value="ECO:0007669"/>
    <property type="project" value="InterPro"/>
</dbReference>
<gene>
    <name evidence="3" type="ORF">CARN1_0199</name>
</gene>
<reference evidence="3" key="1">
    <citation type="submission" date="2009-10" db="EMBL/GenBank/DDBJ databases">
        <title>Diversity of trophic interactions inside an arsenic-rich microbial ecosystem.</title>
        <authorList>
            <person name="Bertin P.N."/>
            <person name="Heinrich-Salmeron A."/>
            <person name="Pelletier E."/>
            <person name="Goulhen-Chollet F."/>
            <person name="Arsene-Ploetze F."/>
            <person name="Gallien S."/>
            <person name="Calteau A."/>
            <person name="Vallenet D."/>
            <person name="Casiot C."/>
            <person name="Chane-Woon-Ming B."/>
            <person name="Giloteaux L."/>
            <person name="Barakat M."/>
            <person name="Bonnefoy V."/>
            <person name="Bruneel O."/>
            <person name="Chandler M."/>
            <person name="Cleiss J."/>
            <person name="Duran R."/>
            <person name="Elbaz-Poulichet F."/>
            <person name="Fonknechten N."/>
            <person name="Lauga B."/>
            <person name="Mornico D."/>
            <person name="Ortet P."/>
            <person name="Schaeffer C."/>
            <person name="Siguier P."/>
            <person name="Alexander Thil Smith A."/>
            <person name="Van Dorsselaer A."/>
            <person name="Weissenbach J."/>
            <person name="Medigue C."/>
            <person name="Le Paslier D."/>
        </authorList>
    </citation>
    <scope>NUCLEOTIDE SEQUENCE</scope>
</reference>
<protein>
    <recommendedName>
        <fullName evidence="2">Fatty acid hydroxylase domain-containing protein</fullName>
    </recommendedName>
</protein>
<dbReference type="AlphaFoldDB" id="E6PEY8"/>
<dbReference type="InterPro" id="IPR006694">
    <property type="entry name" value="Fatty_acid_hydroxylase"/>
</dbReference>
<evidence type="ECO:0000259" key="2">
    <source>
        <dbReference type="Pfam" id="PF04116"/>
    </source>
</evidence>
<feature type="transmembrane region" description="Helical" evidence="1">
    <location>
        <begin position="64"/>
        <end position="88"/>
    </location>
</feature>
<sequence>MNTVGALLIVLVIGDLGSTFFYHVPQHLWFTLHLRTHHDRRRSYWDHAVLSRDPAILLDGILGALPYLIVAAAVARLSWQGAILGLLLGQLHVWWRHTTELGWRTPRWIEAILRPLQIVLPEDHDGHHRNPEVEFGDIFRFYDAPARALINLLAPTSRRTRNASSRRRRAKRIPVRA</sequence>
<organism evidence="3">
    <name type="scientific">mine drainage metagenome</name>
    <dbReference type="NCBI Taxonomy" id="410659"/>
    <lineage>
        <taxon>unclassified sequences</taxon>
        <taxon>metagenomes</taxon>
        <taxon>ecological metagenomes</taxon>
    </lineage>
</organism>
<dbReference type="EMBL" id="CABL01000005">
    <property type="protein sequence ID" value="CBH75024.1"/>
    <property type="molecule type" value="Genomic_DNA"/>
</dbReference>
<keyword evidence="1" id="KW-1133">Transmembrane helix</keyword>
<comment type="caution">
    <text evidence="3">The sequence shown here is derived from an EMBL/GenBank/DDBJ whole genome shotgun (WGS) entry which is preliminary data.</text>
</comment>
<name>E6PEY8_9ZZZZ</name>
<keyword evidence="1" id="KW-0472">Membrane</keyword>
<feature type="domain" description="Fatty acid hydroxylase" evidence="2">
    <location>
        <begin position="10"/>
        <end position="143"/>
    </location>
</feature>